<accession>D6X411</accession>
<organism evidence="1 2">
    <name type="scientific">Tribolium castaneum</name>
    <name type="common">Red flour beetle</name>
    <dbReference type="NCBI Taxonomy" id="7070"/>
    <lineage>
        <taxon>Eukaryota</taxon>
        <taxon>Metazoa</taxon>
        <taxon>Ecdysozoa</taxon>
        <taxon>Arthropoda</taxon>
        <taxon>Hexapoda</taxon>
        <taxon>Insecta</taxon>
        <taxon>Pterygota</taxon>
        <taxon>Neoptera</taxon>
        <taxon>Endopterygota</taxon>
        <taxon>Coleoptera</taxon>
        <taxon>Polyphaga</taxon>
        <taxon>Cucujiformia</taxon>
        <taxon>Tenebrionidae</taxon>
        <taxon>Tenebrionidae incertae sedis</taxon>
        <taxon>Tribolium</taxon>
    </lineage>
</organism>
<name>D6X411_TRICA</name>
<dbReference type="Proteomes" id="UP000007266">
    <property type="component" value="Linkage group 10"/>
</dbReference>
<dbReference type="AlphaFoldDB" id="D6X411"/>
<protein>
    <submittedName>
        <fullName evidence="1">Uncharacterized protein</fullName>
    </submittedName>
</protein>
<evidence type="ECO:0000313" key="2">
    <source>
        <dbReference type="Proteomes" id="UP000007266"/>
    </source>
</evidence>
<proteinExistence type="predicted"/>
<reference evidence="1 2" key="1">
    <citation type="journal article" date="2008" name="Nature">
        <title>The genome of the model beetle and pest Tribolium castaneum.</title>
        <authorList>
            <consortium name="Tribolium Genome Sequencing Consortium"/>
            <person name="Richards S."/>
            <person name="Gibbs R.A."/>
            <person name="Weinstock G.M."/>
            <person name="Brown S.J."/>
            <person name="Denell R."/>
            <person name="Beeman R.W."/>
            <person name="Gibbs R."/>
            <person name="Beeman R.W."/>
            <person name="Brown S.J."/>
            <person name="Bucher G."/>
            <person name="Friedrich M."/>
            <person name="Grimmelikhuijzen C.J."/>
            <person name="Klingler M."/>
            <person name="Lorenzen M."/>
            <person name="Richards S."/>
            <person name="Roth S."/>
            <person name="Schroder R."/>
            <person name="Tautz D."/>
            <person name="Zdobnov E.M."/>
            <person name="Muzny D."/>
            <person name="Gibbs R.A."/>
            <person name="Weinstock G.M."/>
            <person name="Attaway T."/>
            <person name="Bell S."/>
            <person name="Buhay C.J."/>
            <person name="Chandrabose M.N."/>
            <person name="Chavez D."/>
            <person name="Clerk-Blankenburg K.P."/>
            <person name="Cree A."/>
            <person name="Dao M."/>
            <person name="Davis C."/>
            <person name="Chacko J."/>
            <person name="Dinh H."/>
            <person name="Dugan-Rocha S."/>
            <person name="Fowler G."/>
            <person name="Garner T.T."/>
            <person name="Garnes J."/>
            <person name="Gnirke A."/>
            <person name="Hawes A."/>
            <person name="Hernandez J."/>
            <person name="Hines S."/>
            <person name="Holder M."/>
            <person name="Hume J."/>
            <person name="Jhangiani S.N."/>
            <person name="Joshi V."/>
            <person name="Khan Z.M."/>
            <person name="Jackson L."/>
            <person name="Kovar C."/>
            <person name="Kowis A."/>
            <person name="Lee S."/>
            <person name="Lewis L.R."/>
            <person name="Margolis J."/>
            <person name="Morgan M."/>
            <person name="Nazareth L.V."/>
            <person name="Nguyen N."/>
            <person name="Okwuonu G."/>
            <person name="Parker D."/>
            <person name="Richards S."/>
            <person name="Ruiz S.J."/>
            <person name="Santibanez J."/>
            <person name="Savard J."/>
            <person name="Scherer S.E."/>
            <person name="Schneider B."/>
            <person name="Sodergren E."/>
            <person name="Tautz D."/>
            <person name="Vattahil S."/>
            <person name="Villasana D."/>
            <person name="White C.S."/>
            <person name="Wright R."/>
            <person name="Park Y."/>
            <person name="Beeman R.W."/>
            <person name="Lord J."/>
            <person name="Oppert B."/>
            <person name="Lorenzen M."/>
            <person name="Brown S."/>
            <person name="Wang L."/>
            <person name="Savard J."/>
            <person name="Tautz D."/>
            <person name="Richards S."/>
            <person name="Weinstock G."/>
            <person name="Gibbs R.A."/>
            <person name="Liu Y."/>
            <person name="Worley K."/>
            <person name="Weinstock G."/>
            <person name="Elsik C.G."/>
            <person name="Reese J.T."/>
            <person name="Elhaik E."/>
            <person name="Landan G."/>
            <person name="Graur D."/>
            <person name="Arensburger P."/>
            <person name="Atkinson P."/>
            <person name="Beeman R.W."/>
            <person name="Beidler J."/>
            <person name="Brown S.J."/>
            <person name="Demuth J.P."/>
            <person name="Drury D.W."/>
            <person name="Du Y.Z."/>
            <person name="Fujiwara H."/>
            <person name="Lorenzen M."/>
            <person name="Maselli V."/>
            <person name="Osanai M."/>
            <person name="Park Y."/>
            <person name="Robertson H.M."/>
            <person name="Tu Z."/>
            <person name="Wang J.J."/>
            <person name="Wang S."/>
            <person name="Richards S."/>
            <person name="Song H."/>
            <person name="Zhang L."/>
            <person name="Sodergren E."/>
            <person name="Werner D."/>
            <person name="Stanke M."/>
            <person name="Morgenstern B."/>
            <person name="Solovyev V."/>
            <person name="Kosarev P."/>
            <person name="Brown G."/>
            <person name="Chen H.C."/>
            <person name="Ermolaeva O."/>
            <person name="Hlavina W."/>
            <person name="Kapustin Y."/>
            <person name="Kiryutin B."/>
            <person name="Kitts P."/>
            <person name="Maglott D."/>
            <person name="Pruitt K."/>
            <person name="Sapojnikov V."/>
            <person name="Souvorov A."/>
            <person name="Mackey A.J."/>
            <person name="Waterhouse R.M."/>
            <person name="Wyder S."/>
            <person name="Zdobnov E.M."/>
            <person name="Zdobnov E.M."/>
            <person name="Wyder S."/>
            <person name="Kriventseva E.V."/>
            <person name="Kadowaki T."/>
            <person name="Bork P."/>
            <person name="Aranda M."/>
            <person name="Bao R."/>
            <person name="Beermann A."/>
            <person name="Berns N."/>
            <person name="Bolognesi R."/>
            <person name="Bonneton F."/>
            <person name="Bopp D."/>
            <person name="Brown S.J."/>
            <person name="Bucher G."/>
            <person name="Butts T."/>
            <person name="Chaumot A."/>
            <person name="Denell R.E."/>
            <person name="Ferrier D.E."/>
            <person name="Friedrich M."/>
            <person name="Gordon C.M."/>
            <person name="Jindra M."/>
            <person name="Klingler M."/>
            <person name="Lan Q."/>
            <person name="Lattorff H.M."/>
            <person name="Laudet V."/>
            <person name="von Levetsow C."/>
            <person name="Liu Z."/>
            <person name="Lutz R."/>
            <person name="Lynch J.A."/>
            <person name="da Fonseca R.N."/>
            <person name="Posnien N."/>
            <person name="Reuter R."/>
            <person name="Roth S."/>
            <person name="Savard J."/>
            <person name="Schinko J.B."/>
            <person name="Schmitt C."/>
            <person name="Schoppmeier M."/>
            <person name="Schroder R."/>
            <person name="Shippy T.D."/>
            <person name="Simonnet F."/>
            <person name="Marques-Souza H."/>
            <person name="Tautz D."/>
            <person name="Tomoyasu Y."/>
            <person name="Trauner J."/>
            <person name="Van der Zee M."/>
            <person name="Vervoort M."/>
            <person name="Wittkopp N."/>
            <person name="Wimmer E.A."/>
            <person name="Yang X."/>
            <person name="Jones A.K."/>
            <person name="Sattelle D.B."/>
            <person name="Ebert P.R."/>
            <person name="Nelson D."/>
            <person name="Scott J.G."/>
            <person name="Beeman R.W."/>
            <person name="Muthukrishnan S."/>
            <person name="Kramer K.J."/>
            <person name="Arakane Y."/>
            <person name="Beeman R.W."/>
            <person name="Zhu Q."/>
            <person name="Hogenkamp D."/>
            <person name="Dixit R."/>
            <person name="Oppert B."/>
            <person name="Jiang H."/>
            <person name="Zou Z."/>
            <person name="Marshall J."/>
            <person name="Elpidina E."/>
            <person name="Vinokurov K."/>
            <person name="Oppert C."/>
            <person name="Zou Z."/>
            <person name="Evans J."/>
            <person name="Lu Z."/>
            <person name="Zhao P."/>
            <person name="Sumathipala N."/>
            <person name="Altincicek B."/>
            <person name="Vilcinskas A."/>
            <person name="Williams M."/>
            <person name="Hultmark D."/>
            <person name="Hetru C."/>
            <person name="Jiang H."/>
            <person name="Grimmelikhuijzen C.J."/>
            <person name="Hauser F."/>
            <person name="Cazzamali G."/>
            <person name="Williamson M."/>
            <person name="Park Y."/>
            <person name="Li B."/>
            <person name="Tanaka Y."/>
            <person name="Predel R."/>
            <person name="Neupert S."/>
            <person name="Schachtner J."/>
            <person name="Verleyen P."/>
            <person name="Raible F."/>
            <person name="Bork P."/>
            <person name="Friedrich M."/>
            <person name="Walden K.K."/>
            <person name="Robertson H.M."/>
            <person name="Angeli S."/>
            <person name="Foret S."/>
            <person name="Bucher G."/>
            <person name="Schuetz S."/>
            <person name="Maleszka R."/>
            <person name="Wimmer E.A."/>
            <person name="Beeman R.W."/>
            <person name="Lorenzen M."/>
            <person name="Tomoyasu Y."/>
            <person name="Miller S.C."/>
            <person name="Grossmann D."/>
            <person name="Bucher G."/>
        </authorList>
    </citation>
    <scope>NUCLEOTIDE SEQUENCE [LARGE SCALE GENOMIC DNA]</scope>
    <source>
        <strain evidence="1 2">Georgia GA2</strain>
    </source>
</reference>
<gene>
    <name evidence="1" type="primary">GLEAN_11334</name>
    <name evidence="1" type="ORF">TcasGA2_TC011334</name>
</gene>
<reference evidence="1 2" key="2">
    <citation type="journal article" date="2010" name="Nucleic Acids Res.">
        <title>BeetleBase in 2010: revisions to provide comprehensive genomic information for Tribolium castaneum.</title>
        <authorList>
            <person name="Kim H.S."/>
            <person name="Murphy T."/>
            <person name="Xia J."/>
            <person name="Caragea D."/>
            <person name="Park Y."/>
            <person name="Beeman R.W."/>
            <person name="Lorenzen M.D."/>
            <person name="Butcher S."/>
            <person name="Manak J.R."/>
            <person name="Brown S.J."/>
        </authorList>
    </citation>
    <scope>GENOME REANNOTATION</scope>
    <source>
        <strain evidence="1 2">Georgia GA2</strain>
    </source>
</reference>
<dbReference type="EMBL" id="KQ971379">
    <property type="protein sequence ID" value="EEZ97492.1"/>
    <property type="molecule type" value="Genomic_DNA"/>
</dbReference>
<sequence>MEVVTCLGGKIQITPSEQSQTLDLNERRDRIGRTISSIALPLQTQSNCYYLGCNSYLADPHSIIMLMNIADSVLIECAPLCTDSEAFLAFLSARHKQLFIVT</sequence>
<dbReference type="HOGENOM" id="CLU_2280963_0_0_1"/>
<evidence type="ECO:0000313" key="1">
    <source>
        <dbReference type="EMBL" id="EEZ97492.1"/>
    </source>
</evidence>
<keyword evidence="2" id="KW-1185">Reference proteome</keyword>